<evidence type="ECO:0000313" key="2">
    <source>
        <dbReference type="Proteomes" id="UP000237271"/>
    </source>
</evidence>
<proteinExistence type="predicted"/>
<reference evidence="1 2" key="1">
    <citation type="journal article" date="2017" name="Genome Biol. Evol.">
        <title>Phytophthora megakarya and P. palmivora, closely related causal agents of cacao black pod rot, underwent increases in genome sizes and gene numbers by different mechanisms.</title>
        <authorList>
            <person name="Ali S.S."/>
            <person name="Shao J."/>
            <person name="Lary D.J."/>
            <person name="Kronmiller B."/>
            <person name="Shen D."/>
            <person name="Strem M.D."/>
            <person name="Amoako-Attah I."/>
            <person name="Akrofi A.Y."/>
            <person name="Begoude B.A."/>
            <person name="Ten Hoopen G.M."/>
            <person name="Coulibaly K."/>
            <person name="Kebe B.I."/>
            <person name="Melnick R.L."/>
            <person name="Guiltinan M.J."/>
            <person name="Tyler B.M."/>
            <person name="Meinhardt L.W."/>
            <person name="Bailey B.A."/>
        </authorList>
    </citation>
    <scope>NUCLEOTIDE SEQUENCE [LARGE SCALE GENOMIC DNA]</scope>
    <source>
        <strain evidence="2">sbr112.9</strain>
    </source>
</reference>
<gene>
    <name evidence="1" type="ORF">PHPALM_8798</name>
</gene>
<evidence type="ECO:0000313" key="1">
    <source>
        <dbReference type="EMBL" id="POM74275.1"/>
    </source>
</evidence>
<keyword evidence="2" id="KW-1185">Reference proteome</keyword>
<name>A0A2P4Y8Y9_9STRA</name>
<sequence>MALSECWQNTVRKDGSWACKFQNPGKTFFLELAAEAVRAVNHQIAKNVMSYARKAMIRCGLSLGRNGMWSEKQLYPLLPEIIKNTGCILTVSL</sequence>
<accession>A0A2P4Y8Y9</accession>
<dbReference type="AlphaFoldDB" id="A0A2P4Y8Y9"/>
<protein>
    <submittedName>
        <fullName evidence="1">Uncharacterized protein</fullName>
    </submittedName>
</protein>
<organism evidence="1 2">
    <name type="scientific">Phytophthora palmivora</name>
    <dbReference type="NCBI Taxonomy" id="4796"/>
    <lineage>
        <taxon>Eukaryota</taxon>
        <taxon>Sar</taxon>
        <taxon>Stramenopiles</taxon>
        <taxon>Oomycota</taxon>
        <taxon>Peronosporomycetes</taxon>
        <taxon>Peronosporales</taxon>
        <taxon>Peronosporaceae</taxon>
        <taxon>Phytophthora</taxon>
    </lineage>
</organism>
<dbReference type="EMBL" id="NCKW01004899">
    <property type="protein sequence ID" value="POM74275.1"/>
    <property type="molecule type" value="Genomic_DNA"/>
</dbReference>
<dbReference type="Proteomes" id="UP000237271">
    <property type="component" value="Unassembled WGS sequence"/>
</dbReference>
<comment type="caution">
    <text evidence="1">The sequence shown here is derived from an EMBL/GenBank/DDBJ whole genome shotgun (WGS) entry which is preliminary data.</text>
</comment>
<dbReference type="OrthoDB" id="120815at2759"/>